<dbReference type="EMBL" id="JABFUD020000015">
    <property type="protein sequence ID" value="KAI5069807.1"/>
    <property type="molecule type" value="Genomic_DNA"/>
</dbReference>
<dbReference type="AlphaFoldDB" id="A0A9D4ULQ5"/>
<gene>
    <name evidence="1" type="ORF">GOP47_0016108</name>
</gene>
<name>A0A9D4ULQ5_ADICA</name>
<comment type="caution">
    <text evidence="1">The sequence shown here is derived from an EMBL/GenBank/DDBJ whole genome shotgun (WGS) entry which is preliminary data.</text>
</comment>
<dbReference type="Proteomes" id="UP000886520">
    <property type="component" value="Chromosome 15"/>
</dbReference>
<protein>
    <submittedName>
        <fullName evidence="1">Uncharacterized protein</fullName>
    </submittedName>
</protein>
<proteinExistence type="predicted"/>
<accession>A0A9D4ULQ5</accession>
<sequence length="148" mass="16053">MVTSVPREFLACANASNTFKGLVYLFEGMYAFQCLMKVRVVDHDGVTSAFQALECISACVGPQIGSWAFKDLCFHGDDAFGWTGNDMAATAHEVMAKGKSSVQRCFRCGLVLCSCISGKRMPIVWDPGVSWSLGWEAESFTFDPGGSP</sequence>
<evidence type="ECO:0000313" key="1">
    <source>
        <dbReference type="EMBL" id="KAI5069807.1"/>
    </source>
</evidence>
<evidence type="ECO:0000313" key="2">
    <source>
        <dbReference type="Proteomes" id="UP000886520"/>
    </source>
</evidence>
<keyword evidence="2" id="KW-1185">Reference proteome</keyword>
<reference evidence="1" key="1">
    <citation type="submission" date="2021-01" db="EMBL/GenBank/DDBJ databases">
        <title>Adiantum capillus-veneris genome.</title>
        <authorList>
            <person name="Fang Y."/>
            <person name="Liao Q."/>
        </authorList>
    </citation>
    <scope>NUCLEOTIDE SEQUENCE</scope>
    <source>
        <strain evidence="1">H3</strain>
        <tissue evidence="1">Leaf</tissue>
    </source>
</reference>
<organism evidence="1 2">
    <name type="scientific">Adiantum capillus-veneris</name>
    <name type="common">Maidenhair fern</name>
    <dbReference type="NCBI Taxonomy" id="13818"/>
    <lineage>
        <taxon>Eukaryota</taxon>
        <taxon>Viridiplantae</taxon>
        <taxon>Streptophyta</taxon>
        <taxon>Embryophyta</taxon>
        <taxon>Tracheophyta</taxon>
        <taxon>Polypodiopsida</taxon>
        <taxon>Polypodiidae</taxon>
        <taxon>Polypodiales</taxon>
        <taxon>Pteridineae</taxon>
        <taxon>Pteridaceae</taxon>
        <taxon>Vittarioideae</taxon>
        <taxon>Adiantum</taxon>
    </lineage>
</organism>